<feature type="domain" description="VTT" evidence="8">
    <location>
        <begin position="176"/>
        <end position="300"/>
    </location>
</feature>
<keyword evidence="2 7" id="KW-0812">Transmembrane</keyword>
<evidence type="ECO:0000256" key="2">
    <source>
        <dbReference type="ARBA" id="ARBA00022692"/>
    </source>
</evidence>
<dbReference type="GO" id="GO:0016020">
    <property type="term" value="C:membrane"/>
    <property type="evidence" value="ECO:0007669"/>
    <property type="project" value="UniProtKB-SubCell"/>
</dbReference>
<feature type="transmembrane region" description="Helical" evidence="7">
    <location>
        <begin position="105"/>
        <end position="132"/>
    </location>
</feature>
<keyword evidence="5 7" id="KW-0472">Membrane</keyword>
<evidence type="ECO:0000256" key="7">
    <source>
        <dbReference type="SAM" id="Phobius"/>
    </source>
</evidence>
<evidence type="ECO:0000256" key="4">
    <source>
        <dbReference type="ARBA" id="ARBA00022989"/>
    </source>
</evidence>
<proteinExistence type="predicted"/>
<dbReference type="PANTHER" id="PTHR43220:SF21">
    <property type="entry name" value="TRANSMEMBRANE PROTEIN 41A"/>
    <property type="match status" value="1"/>
</dbReference>
<keyword evidence="4 7" id="KW-1133">Transmembrane helix</keyword>
<feature type="region of interest" description="Disordered" evidence="6">
    <location>
        <begin position="43"/>
        <end position="66"/>
    </location>
</feature>
<evidence type="ECO:0000313" key="10">
    <source>
        <dbReference type="Proteomes" id="UP000703269"/>
    </source>
</evidence>
<sequence>MQTDLSPLDLDLPSPTHKLLAKATFVELYSRFMELFHLAQKESPYSSEPSSPRLSRSSTSTEDSILPISSPTAATFREAYSEKPSAATKSAPHWWHGTPSVHTPVFFVLAAFPLSTALLLFSMYTLPITTAWPRNLTDLAQLGRELHGYSQSGAGPMAHVIGVLSVIVAWNHAWSIPGSVLWNVLAGALFSPALATILLTLLTTIGSIFASLLAAPLAPYVVKYFPRALDLTRSAIEGASTDKSKSSPWIRLSILRLIGVVPWSGINIACGVCGVPMLDCFLGSFIGSLPWTAVTCQIGDILQTVASTPSPTPQSVQSLLTSPEIIFKLVFLSFLSLAPILGRKHLQALVSHSSPASELDAAVAPREERTTRWAWIRDWRSRIHVPSRSRARDDSLQELHVLIQEKNASLPL</sequence>
<dbReference type="InterPro" id="IPR045014">
    <property type="entry name" value="TM41A/B"/>
</dbReference>
<dbReference type="Pfam" id="PF09335">
    <property type="entry name" value="VTT_dom"/>
    <property type="match status" value="1"/>
</dbReference>
<dbReference type="AlphaFoldDB" id="A0A9P3FXT4"/>
<protein>
    <submittedName>
        <fullName evidence="9">VTT domain-containing protein</fullName>
    </submittedName>
</protein>
<dbReference type="OrthoDB" id="3364966at2759"/>
<feature type="transmembrane region" description="Helical" evidence="7">
    <location>
        <begin position="153"/>
        <end position="173"/>
    </location>
</feature>
<dbReference type="PANTHER" id="PTHR43220">
    <property type="match status" value="1"/>
</dbReference>
<dbReference type="EMBL" id="BPQB01000001">
    <property type="protein sequence ID" value="GJE84184.1"/>
    <property type="molecule type" value="Genomic_DNA"/>
</dbReference>
<name>A0A9P3FXT4_9APHY</name>
<reference evidence="9 10" key="1">
    <citation type="submission" date="2021-08" db="EMBL/GenBank/DDBJ databases">
        <title>Draft Genome Sequence of Phanerochaete sordida strain YK-624.</title>
        <authorList>
            <person name="Mori T."/>
            <person name="Dohra H."/>
            <person name="Suzuki T."/>
            <person name="Kawagishi H."/>
            <person name="Hirai H."/>
        </authorList>
    </citation>
    <scope>NUCLEOTIDE SEQUENCE [LARGE SCALE GENOMIC DNA]</scope>
    <source>
        <strain evidence="9 10">YK-624</strain>
    </source>
</reference>
<feature type="compositionally biased region" description="Low complexity" evidence="6">
    <location>
        <begin position="43"/>
        <end position="62"/>
    </location>
</feature>
<evidence type="ECO:0000256" key="3">
    <source>
        <dbReference type="ARBA" id="ARBA00022729"/>
    </source>
</evidence>
<evidence type="ECO:0000256" key="6">
    <source>
        <dbReference type="SAM" id="MobiDB-lite"/>
    </source>
</evidence>
<keyword evidence="3" id="KW-0732">Signal</keyword>
<evidence type="ECO:0000256" key="1">
    <source>
        <dbReference type="ARBA" id="ARBA00004141"/>
    </source>
</evidence>
<keyword evidence="10" id="KW-1185">Reference proteome</keyword>
<evidence type="ECO:0000256" key="5">
    <source>
        <dbReference type="ARBA" id="ARBA00023136"/>
    </source>
</evidence>
<dbReference type="Proteomes" id="UP000703269">
    <property type="component" value="Unassembled WGS sequence"/>
</dbReference>
<comment type="caution">
    <text evidence="9">The sequence shown here is derived from an EMBL/GenBank/DDBJ whole genome shotgun (WGS) entry which is preliminary data.</text>
</comment>
<accession>A0A9P3FXT4</accession>
<gene>
    <name evidence="9" type="ORF">PsYK624_002600</name>
</gene>
<evidence type="ECO:0000259" key="8">
    <source>
        <dbReference type="Pfam" id="PF09335"/>
    </source>
</evidence>
<organism evidence="9 10">
    <name type="scientific">Phanerochaete sordida</name>
    <dbReference type="NCBI Taxonomy" id="48140"/>
    <lineage>
        <taxon>Eukaryota</taxon>
        <taxon>Fungi</taxon>
        <taxon>Dikarya</taxon>
        <taxon>Basidiomycota</taxon>
        <taxon>Agaricomycotina</taxon>
        <taxon>Agaricomycetes</taxon>
        <taxon>Polyporales</taxon>
        <taxon>Phanerochaetaceae</taxon>
        <taxon>Phanerochaete</taxon>
    </lineage>
</organism>
<comment type="subcellular location">
    <subcellularLocation>
        <location evidence="1">Membrane</location>
        <topology evidence="1">Multi-pass membrane protein</topology>
    </subcellularLocation>
</comment>
<evidence type="ECO:0000313" key="9">
    <source>
        <dbReference type="EMBL" id="GJE84184.1"/>
    </source>
</evidence>
<dbReference type="InterPro" id="IPR032816">
    <property type="entry name" value="VTT_dom"/>
</dbReference>